<keyword evidence="1" id="KW-0175">Coiled coil</keyword>
<reference evidence="2" key="1">
    <citation type="submission" date="2022-10" db="EMBL/GenBank/DDBJ databases">
        <title>Novel sulphate-reducing endosymbionts in the free-living metamonad Anaeramoeba.</title>
        <authorList>
            <person name="Jerlstrom-Hultqvist J."/>
            <person name="Cepicka I."/>
            <person name="Gallot-Lavallee L."/>
            <person name="Salas-Leiva D."/>
            <person name="Curtis B.A."/>
            <person name="Zahonova K."/>
            <person name="Pipaliya S."/>
            <person name="Dacks J."/>
            <person name="Roger A.J."/>
        </authorList>
    </citation>
    <scope>NUCLEOTIDE SEQUENCE</scope>
    <source>
        <strain evidence="2">BMAN</strain>
    </source>
</reference>
<accession>A0A9Q0L9S7</accession>
<dbReference type="AlphaFoldDB" id="A0A9Q0L9S7"/>
<gene>
    <name evidence="2" type="ORF">M0811_13040</name>
</gene>
<dbReference type="EMBL" id="JAPDFW010000129">
    <property type="protein sequence ID" value="KAJ5067370.1"/>
    <property type="molecule type" value="Genomic_DNA"/>
</dbReference>
<name>A0A9Q0L9S7_ANAIG</name>
<comment type="caution">
    <text evidence="2">The sequence shown here is derived from an EMBL/GenBank/DDBJ whole genome shotgun (WGS) entry which is preliminary data.</text>
</comment>
<organism evidence="2 3">
    <name type="scientific">Anaeramoeba ignava</name>
    <name type="common">Anaerobic marine amoeba</name>
    <dbReference type="NCBI Taxonomy" id="1746090"/>
    <lineage>
        <taxon>Eukaryota</taxon>
        <taxon>Metamonada</taxon>
        <taxon>Anaeramoebidae</taxon>
        <taxon>Anaeramoeba</taxon>
    </lineage>
</organism>
<sequence>MEQKTTENNDEFDTKYGELYQQTREKIEKNFDIYKNQINELSEQEIKIIDEKLVKIYEENENLRRELDITKIPKLEKEIEEKRQKLELKKKLLKKIERSPQLRVNQSNGDKSDQNLKKPQKDHIILLDYDKPFRYFINLRHNFIVQYPKLKRIADSIVVKILSDPKKIIIEKDKTTEDLQNSSKDQLSDSQKLEESNKKEYWTAQVKVLAIYNFEKHAIINFQ</sequence>
<evidence type="ECO:0000313" key="3">
    <source>
        <dbReference type="Proteomes" id="UP001149090"/>
    </source>
</evidence>
<feature type="coiled-coil region" evidence="1">
    <location>
        <begin position="24"/>
        <end position="99"/>
    </location>
</feature>
<dbReference type="Proteomes" id="UP001149090">
    <property type="component" value="Unassembled WGS sequence"/>
</dbReference>
<evidence type="ECO:0000256" key="1">
    <source>
        <dbReference type="SAM" id="Coils"/>
    </source>
</evidence>
<evidence type="ECO:0000313" key="2">
    <source>
        <dbReference type="EMBL" id="KAJ5067370.1"/>
    </source>
</evidence>
<keyword evidence="3" id="KW-1185">Reference proteome</keyword>
<proteinExistence type="predicted"/>
<protein>
    <submittedName>
        <fullName evidence="2">Uncharacterized protein</fullName>
    </submittedName>
</protein>